<dbReference type="SUPFAM" id="SSF48452">
    <property type="entry name" value="TPR-like"/>
    <property type="match status" value="1"/>
</dbReference>
<dbReference type="InterPro" id="IPR011990">
    <property type="entry name" value="TPR-like_helical_dom_sf"/>
</dbReference>
<dbReference type="Proteomes" id="UP000824108">
    <property type="component" value="Unassembled WGS sequence"/>
</dbReference>
<evidence type="ECO:0000256" key="3">
    <source>
        <dbReference type="SAM" id="Phobius"/>
    </source>
</evidence>
<keyword evidence="3" id="KW-0812">Transmembrane</keyword>
<feature type="coiled-coil region" evidence="2">
    <location>
        <begin position="436"/>
        <end position="481"/>
    </location>
</feature>
<evidence type="ECO:0000313" key="4">
    <source>
        <dbReference type="EMBL" id="HIZ91483.1"/>
    </source>
</evidence>
<accession>A0A9D2GWX4</accession>
<organism evidence="4 5">
    <name type="scientific">Candidatus Bacteroides merdavium</name>
    <dbReference type="NCBI Taxonomy" id="2838472"/>
    <lineage>
        <taxon>Bacteria</taxon>
        <taxon>Pseudomonadati</taxon>
        <taxon>Bacteroidota</taxon>
        <taxon>Bacteroidia</taxon>
        <taxon>Bacteroidales</taxon>
        <taxon>Bacteroidaceae</taxon>
        <taxon>Bacteroides</taxon>
    </lineage>
</organism>
<gene>
    <name evidence="4" type="ORF">H9807_05125</name>
</gene>
<comment type="caution">
    <text evidence="4">The sequence shown here is derived from an EMBL/GenBank/DDBJ whole genome shotgun (WGS) entry which is preliminary data.</text>
</comment>
<dbReference type="EMBL" id="DXAV01000042">
    <property type="protein sequence ID" value="HIZ91483.1"/>
    <property type="molecule type" value="Genomic_DNA"/>
</dbReference>
<keyword evidence="1" id="KW-0802">TPR repeat</keyword>
<name>A0A9D2GWX4_9BACE</name>
<dbReference type="SMART" id="SM00028">
    <property type="entry name" value="TPR"/>
    <property type="match status" value="2"/>
</dbReference>
<proteinExistence type="predicted"/>
<dbReference type="Gene3D" id="1.25.40.10">
    <property type="entry name" value="Tetratricopeptide repeat domain"/>
    <property type="match status" value="1"/>
</dbReference>
<evidence type="ECO:0000256" key="2">
    <source>
        <dbReference type="SAM" id="Coils"/>
    </source>
</evidence>
<dbReference type="AlphaFoldDB" id="A0A9D2GWX4"/>
<reference evidence="4" key="1">
    <citation type="journal article" date="2021" name="PeerJ">
        <title>Extensive microbial diversity within the chicken gut microbiome revealed by metagenomics and culture.</title>
        <authorList>
            <person name="Gilroy R."/>
            <person name="Ravi A."/>
            <person name="Getino M."/>
            <person name="Pursley I."/>
            <person name="Horton D.L."/>
            <person name="Alikhan N.F."/>
            <person name="Baker D."/>
            <person name="Gharbi K."/>
            <person name="Hall N."/>
            <person name="Watson M."/>
            <person name="Adriaenssens E.M."/>
            <person name="Foster-Nyarko E."/>
            <person name="Jarju S."/>
            <person name="Secka A."/>
            <person name="Antonio M."/>
            <person name="Oren A."/>
            <person name="Chaudhuri R.R."/>
            <person name="La Ragione R."/>
            <person name="Hildebrand F."/>
            <person name="Pallen M.J."/>
        </authorList>
    </citation>
    <scope>NUCLEOTIDE SEQUENCE</scope>
    <source>
        <strain evidence="4">CHK118-2852</strain>
    </source>
</reference>
<reference evidence="4" key="2">
    <citation type="submission" date="2021-04" db="EMBL/GenBank/DDBJ databases">
        <authorList>
            <person name="Gilroy R."/>
        </authorList>
    </citation>
    <scope>NUCLEOTIDE SEQUENCE</scope>
    <source>
        <strain evidence="4">CHK118-2852</strain>
    </source>
</reference>
<dbReference type="InterPro" id="IPR019734">
    <property type="entry name" value="TPR_rpt"/>
</dbReference>
<evidence type="ECO:0000313" key="5">
    <source>
        <dbReference type="Proteomes" id="UP000824108"/>
    </source>
</evidence>
<feature type="transmembrane region" description="Helical" evidence="3">
    <location>
        <begin position="386"/>
        <end position="403"/>
    </location>
</feature>
<feature type="repeat" description="TPR" evidence="1">
    <location>
        <begin position="162"/>
        <end position="195"/>
    </location>
</feature>
<evidence type="ECO:0000256" key="1">
    <source>
        <dbReference type="PROSITE-ProRule" id="PRU00339"/>
    </source>
</evidence>
<sequence length="603" mass="70605">MAMTSIPALHYTKYDPARLGKGTKLAVALAVLFFLLVSCRPGHYPQSLLVADSLCAADPQRALEWLDSLRPRMEQERKGVRMYYDLLCIKAQDKAYMPHTSDSLIQAVLHYYEKRDDRRHLPEAYYYAGRVASDLGDAPQALDYFGKALEVMPEGAMTDLRSRVVSQMGMLFARQGMYADALEMYKQSLCYSEHLNDTLGVIYSLRDIAYAHRCLGQNDSVQPYYTQAHQWSIKWGDQELIQLMNIQMASYYLDREIYDSVYTYLPHDFTALSGENRNAAYAISSYYYEALGRQDSATYYYKMLFDNGDIYDKEVAARYLMRQVAPVMDRKQVAIAQEIYLRCADSVQYLTQTESVARMHSLYNYGLRERESARMQQAYTNQTKNLLILSCCLIGCLLVFILYREFQRQNRQIWVTCLKKWRQWKDKLEDDHRKQQREYGRKIHVLENNLAEERQQGKAREEELQNNILELQRQMTAFRMLKEEQLSDVQENSIYKALKKKLLLSHQGKVKVSKQEWKELEETIQKCDDSFLQKLKSLDYHFQQTEWQICLLLKAGFTPSQIGILLEGISVQTISTKRKRMAERLLDSSRKSPKDWDDFIHSL</sequence>
<keyword evidence="3" id="KW-0472">Membrane</keyword>
<keyword evidence="3" id="KW-1133">Transmembrane helix</keyword>
<feature type="repeat" description="TPR" evidence="1">
    <location>
        <begin position="122"/>
        <end position="155"/>
    </location>
</feature>
<protein>
    <submittedName>
        <fullName evidence="4">Tetratricopeptide repeat protein</fullName>
    </submittedName>
</protein>
<keyword evidence="2" id="KW-0175">Coiled coil</keyword>
<dbReference type="PROSITE" id="PS50005">
    <property type="entry name" value="TPR"/>
    <property type="match status" value="2"/>
</dbReference>